<evidence type="ECO:0000313" key="2">
    <source>
        <dbReference type="Proteomes" id="UP000053660"/>
    </source>
</evidence>
<dbReference type="EMBL" id="KN589475">
    <property type="protein sequence ID" value="KHJ81467.1"/>
    <property type="molecule type" value="Genomic_DNA"/>
</dbReference>
<gene>
    <name evidence="1" type="ORF">OESDEN_18847</name>
</gene>
<name>A0A0B1SD51_OESDE</name>
<accession>A0A0B1SD51</accession>
<feature type="non-terminal residue" evidence="1">
    <location>
        <position position="1"/>
    </location>
</feature>
<proteinExistence type="predicted"/>
<reference evidence="1 2" key="1">
    <citation type="submission" date="2014-03" db="EMBL/GenBank/DDBJ databases">
        <title>Draft genome of the hookworm Oesophagostomum dentatum.</title>
        <authorList>
            <person name="Mitreva M."/>
        </authorList>
    </citation>
    <scope>NUCLEOTIDE SEQUENCE [LARGE SCALE GENOMIC DNA]</scope>
    <source>
        <strain evidence="1 2">OD-Hann</strain>
    </source>
</reference>
<dbReference type="AlphaFoldDB" id="A0A0B1SD51"/>
<sequence length="155" mass="17673">LSKAFQISDELESRRSPRDEFAIRARFRSAASSSGGQRRRMVCEWRSIHLPRNSYSRRWKSCLYTNRGFGILRGQPAGLMAAHWKSTGHFQEGDRGRRRGRRNCRALLNANLNGRKSCFTAGASINLAFLSVSDIISFLCENESMHFLLLLFSLS</sequence>
<feature type="non-terminal residue" evidence="1">
    <location>
        <position position="155"/>
    </location>
</feature>
<organism evidence="1 2">
    <name type="scientific">Oesophagostomum dentatum</name>
    <name type="common">Nodular worm</name>
    <dbReference type="NCBI Taxonomy" id="61180"/>
    <lineage>
        <taxon>Eukaryota</taxon>
        <taxon>Metazoa</taxon>
        <taxon>Ecdysozoa</taxon>
        <taxon>Nematoda</taxon>
        <taxon>Chromadorea</taxon>
        <taxon>Rhabditida</taxon>
        <taxon>Rhabditina</taxon>
        <taxon>Rhabditomorpha</taxon>
        <taxon>Strongyloidea</taxon>
        <taxon>Strongylidae</taxon>
        <taxon>Oesophagostomum</taxon>
    </lineage>
</organism>
<protein>
    <submittedName>
        <fullName evidence="1">Uncharacterized protein</fullName>
    </submittedName>
</protein>
<keyword evidence="2" id="KW-1185">Reference proteome</keyword>
<dbReference type="Proteomes" id="UP000053660">
    <property type="component" value="Unassembled WGS sequence"/>
</dbReference>
<evidence type="ECO:0000313" key="1">
    <source>
        <dbReference type="EMBL" id="KHJ81467.1"/>
    </source>
</evidence>